<evidence type="ECO:0000256" key="1">
    <source>
        <dbReference type="SAM" id="MobiDB-lite"/>
    </source>
</evidence>
<dbReference type="AlphaFoldDB" id="A0A1I2IQ78"/>
<protein>
    <recommendedName>
        <fullName evidence="5">DUF1449 family protein</fullName>
    </recommendedName>
</protein>
<feature type="transmembrane region" description="Helical" evidence="2">
    <location>
        <begin position="102"/>
        <end position="125"/>
    </location>
</feature>
<evidence type="ECO:0000313" key="4">
    <source>
        <dbReference type="Proteomes" id="UP000199323"/>
    </source>
</evidence>
<evidence type="ECO:0008006" key="5">
    <source>
        <dbReference type="Google" id="ProtNLM"/>
    </source>
</evidence>
<dbReference type="Proteomes" id="UP000199323">
    <property type="component" value="Unassembled WGS sequence"/>
</dbReference>
<dbReference type="EMBL" id="FONG01000014">
    <property type="protein sequence ID" value="SFF44429.1"/>
    <property type="molecule type" value="Genomic_DNA"/>
</dbReference>
<feature type="transmembrane region" description="Helical" evidence="2">
    <location>
        <begin position="137"/>
        <end position="159"/>
    </location>
</feature>
<keyword evidence="2" id="KW-0812">Transmembrane</keyword>
<dbReference type="OrthoDB" id="3388214at2"/>
<reference evidence="4" key="1">
    <citation type="submission" date="2016-10" db="EMBL/GenBank/DDBJ databases">
        <authorList>
            <person name="Varghese N."/>
            <person name="Submissions S."/>
        </authorList>
    </citation>
    <scope>NUCLEOTIDE SEQUENCE [LARGE SCALE GENOMIC DNA]</scope>
    <source>
        <strain evidence="4">CGMCC 4.3510</strain>
    </source>
</reference>
<keyword evidence="4" id="KW-1185">Reference proteome</keyword>
<feature type="compositionally biased region" description="Basic and acidic residues" evidence="1">
    <location>
        <begin position="65"/>
        <end position="79"/>
    </location>
</feature>
<evidence type="ECO:0000256" key="2">
    <source>
        <dbReference type="SAM" id="Phobius"/>
    </source>
</evidence>
<name>A0A1I2IQ78_9ACTN</name>
<evidence type="ECO:0000313" key="3">
    <source>
        <dbReference type="EMBL" id="SFF44429.1"/>
    </source>
</evidence>
<dbReference type="RefSeq" id="WP_093715549.1">
    <property type="nucleotide sequence ID" value="NZ_FONG01000014.1"/>
</dbReference>
<feature type="region of interest" description="Disordered" evidence="1">
    <location>
        <begin position="40"/>
        <end position="86"/>
    </location>
</feature>
<gene>
    <name evidence="3" type="ORF">SAMN05216251_114116</name>
</gene>
<keyword evidence="2" id="KW-1133">Transmembrane helix</keyword>
<dbReference type="STRING" id="380248.SAMN05216251_114116"/>
<proteinExistence type="predicted"/>
<accession>A0A1I2IQ78</accession>
<feature type="transmembrane region" description="Helical" evidence="2">
    <location>
        <begin position="7"/>
        <end position="30"/>
    </location>
</feature>
<sequence length="254" mass="25927">MGEFTRVALGFPTVLFGGALLVVAGFWVLVLVGGADAHGPGHHGHGGHEGGYGDAHSGGSAHTGETGDHGGNGDHRGDGESGQDAGRGGSGGLLAALGLDGVPITVIFSLLTALAWFLSLAGAAALDGADLPGVIRLVLSCAVLCGALLGSWSLTWLLVRPLRRLFPYERPPSREDFVGRVCVIRTGRVTGGFGQAEVTAPDGSTAVVQVRQTGEDRYATGSTALIYGYEPAGEFFWVAPFEPPSLPGLEAAVT</sequence>
<organism evidence="3 4">
    <name type="scientific">Actinacidiphila alni</name>
    <dbReference type="NCBI Taxonomy" id="380248"/>
    <lineage>
        <taxon>Bacteria</taxon>
        <taxon>Bacillati</taxon>
        <taxon>Actinomycetota</taxon>
        <taxon>Actinomycetes</taxon>
        <taxon>Kitasatosporales</taxon>
        <taxon>Streptomycetaceae</taxon>
        <taxon>Actinacidiphila</taxon>
    </lineage>
</organism>
<keyword evidence="2" id="KW-0472">Membrane</keyword>